<dbReference type="AlphaFoldDB" id="A0A7L9U7G3"/>
<feature type="transmembrane region" description="Helical" evidence="1">
    <location>
        <begin position="345"/>
        <end position="369"/>
    </location>
</feature>
<gene>
    <name evidence="2" type="ORF">LPB04_02465</name>
</gene>
<feature type="transmembrane region" description="Helical" evidence="1">
    <location>
        <begin position="118"/>
        <end position="141"/>
    </location>
</feature>
<feature type="transmembrane region" description="Helical" evidence="1">
    <location>
        <begin position="490"/>
        <end position="513"/>
    </location>
</feature>
<evidence type="ECO:0000313" key="2">
    <source>
        <dbReference type="EMBL" id="QOL50212.1"/>
    </source>
</evidence>
<name>A0A7L9U7G3_9BURK</name>
<reference evidence="2 3" key="1">
    <citation type="submission" date="2020-10" db="EMBL/GenBank/DDBJ databases">
        <title>Genome sequencing of Massilia sp. LPB0304.</title>
        <authorList>
            <person name="Kim J."/>
        </authorList>
    </citation>
    <scope>NUCLEOTIDE SEQUENCE [LARGE SCALE GENOMIC DNA]</scope>
    <source>
        <strain evidence="2 3">LPB0304</strain>
    </source>
</reference>
<keyword evidence="1" id="KW-0812">Transmembrane</keyword>
<feature type="transmembrane region" description="Helical" evidence="1">
    <location>
        <begin position="249"/>
        <end position="267"/>
    </location>
</feature>
<keyword evidence="1" id="KW-1133">Transmembrane helix</keyword>
<feature type="transmembrane region" description="Helical" evidence="1">
    <location>
        <begin position="390"/>
        <end position="413"/>
    </location>
</feature>
<proteinExistence type="predicted"/>
<feature type="transmembrane region" description="Helical" evidence="1">
    <location>
        <begin position="36"/>
        <end position="57"/>
    </location>
</feature>
<feature type="transmembrane region" description="Helical" evidence="1">
    <location>
        <begin position="461"/>
        <end position="478"/>
    </location>
</feature>
<dbReference type="RefSeq" id="WP_193687229.1">
    <property type="nucleotide sequence ID" value="NZ_CP062941.1"/>
</dbReference>
<feature type="transmembrane region" description="Helical" evidence="1">
    <location>
        <begin position="153"/>
        <end position="176"/>
    </location>
</feature>
<dbReference type="EMBL" id="CP062941">
    <property type="protein sequence ID" value="QOL50212.1"/>
    <property type="molecule type" value="Genomic_DNA"/>
</dbReference>
<feature type="transmembrane region" description="Helical" evidence="1">
    <location>
        <begin position="419"/>
        <end position="440"/>
    </location>
</feature>
<sequence>MTLRPGTARWLLRHELRLFWYSLASGKEGAPRRPTWRVIGGGLLVWLGLHAAVFALLDAIGPAGGMPPRQFAVAVTALLLATFLFMLSSALKSSVETLFDRGDLDLLLSSPLPSRSIFIVKLTGMAVGVAGLYLFFLAPFAHVGLVLGQVRWMAIYPVLFAMAVLAASAAMLLTLALVRVLGARRTRVVAQVVGALAGALLFLLSQAGSLVSQRDGPAPTAIARVMAKVETLDPGSLLFLPARAALGDARAVAVVAALGLFAALLTVRSTHRFFVQGLQQAAGSERVARPSGPVRYRFDRSLAQLVLVKEWRLVGRDPHLISQVLLQLLYLLPLCFIVFRKSELQVPAIAGGLTMLCGSLSASLSWIILLAEDAPDLLQTSPARMATVRMAKLAAAVLPVFVLVGLPLVWLILRTPVAGLLTAGTVCGAILSAALINLWTGRPTARGEFKNRGQRSVTTRLLELCGLLAWAALAWLLPRVAAADAVPVGLGVAAGTGAAAALAFGVVPLAWLLRHRVR</sequence>
<evidence type="ECO:0000313" key="3">
    <source>
        <dbReference type="Proteomes" id="UP000593875"/>
    </source>
</evidence>
<keyword evidence="1" id="KW-0472">Membrane</keyword>
<evidence type="ECO:0008006" key="4">
    <source>
        <dbReference type="Google" id="ProtNLM"/>
    </source>
</evidence>
<feature type="transmembrane region" description="Helical" evidence="1">
    <location>
        <begin position="69"/>
        <end position="91"/>
    </location>
</feature>
<organism evidence="2 3">
    <name type="scientific">Massilia litorea</name>
    <dbReference type="NCBI Taxonomy" id="2769491"/>
    <lineage>
        <taxon>Bacteria</taxon>
        <taxon>Pseudomonadati</taxon>
        <taxon>Pseudomonadota</taxon>
        <taxon>Betaproteobacteria</taxon>
        <taxon>Burkholderiales</taxon>
        <taxon>Oxalobacteraceae</taxon>
        <taxon>Telluria group</taxon>
        <taxon>Massilia</taxon>
    </lineage>
</organism>
<dbReference type="Proteomes" id="UP000593875">
    <property type="component" value="Chromosome"/>
</dbReference>
<feature type="transmembrane region" description="Helical" evidence="1">
    <location>
        <begin position="320"/>
        <end position="339"/>
    </location>
</feature>
<dbReference type="KEGG" id="mlir:LPB04_02465"/>
<feature type="transmembrane region" description="Helical" evidence="1">
    <location>
        <begin position="188"/>
        <end position="207"/>
    </location>
</feature>
<keyword evidence="3" id="KW-1185">Reference proteome</keyword>
<evidence type="ECO:0000256" key="1">
    <source>
        <dbReference type="SAM" id="Phobius"/>
    </source>
</evidence>
<protein>
    <recommendedName>
        <fullName evidence="4">ABC-2 type transport system permease protein</fullName>
    </recommendedName>
</protein>
<accession>A0A7L9U7G3</accession>